<dbReference type="SUPFAM" id="SSF53474">
    <property type="entry name" value="alpha/beta-Hydrolases"/>
    <property type="match status" value="1"/>
</dbReference>
<organism evidence="6 7">
    <name type="scientific">Daphnia galeata</name>
    <dbReference type="NCBI Taxonomy" id="27404"/>
    <lineage>
        <taxon>Eukaryota</taxon>
        <taxon>Metazoa</taxon>
        <taxon>Ecdysozoa</taxon>
        <taxon>Arthropoda</taxon>
        <taxon>Crustacea</taxon>
        <taxon>Branchiopoda</taxon>
        <taxon>Diplostraca</taxon>
        <taxon>Cladocera</taxon>
        <taxon>Anomopoda</taxon>
        <taxon>Daphniidae</taxon>
        <taxon>Daphnia</taxon>
    </lineage>
</organism>
<dbReference type="Proteomes" id="UP000789390">
    <property type="component" value="Unassembled WGS sequence"/>
</dbReference>
<dbReference type="Pfam" id="PF00151">
    <property type="entry name" value="Lipase"/>
    <property type="match status" value="1"/>
</dbReference>
<dbReference type="PRINTS" id="PR00821">
    <property type="entry name" value="TAGLIPASE"/>
</dbReference>
<comment type="caution">
    <text evidence="6">The sequence shown here is derived from an EMBL/GenBank/DDBJ whole genome shotgun (WGS) entry which is preliminary data.</text>
</comment>
<evidence type="ECO:0000256" key="1">
    <source>
        <dbReference type="ARBA" id="ARBA00004613"/>
    </source>
</evidence>
<feature type="domain" description="DUF4789" evidence="5">
    <location>
        <begin position="1136"/>
        <end position="1231"/>
    </location>
</feature>
<feature type="domain" description="DUF4789" evidence="5">
    <location>
        <begin position="166"/>
        <end position="267"/>
    </location>
</feature>
<evidence type="ECO:0008006" key="8">
    <source>
        <dbReference type="Google" id="ProtNLM"/>
    </source>
</evidence>
<proteinExistence type="inferred from homology"/>
<dbReference type="GO" id="GO:0016298">
    <property type="term" value="F:lipase activity"/>
    <property type="evidence" value="ECO:0007669"/>
    <property type="project" value="InterPro"/>
</dbReference>
<evidence type="ECO:0000313" key="7">
    <source>
        <dbReference type="Proteomes" id="UP000789390"/>
    </source>
</evidence>
<feature type="domain" description="DUF4789" evidence="5">
    <location>
        <begin position="1313"/>
        <end position="1390"/>
    </location>
</feature>
<dbReference type="Gene3D" id="2.60.60.20">
    <property type="entry name" value="PLAT/LH2 domain"/>
    <property type="match status" value="1"/>
</dbReference>
<evidence type="ECO:0000256" key="2">
    <source>
        <dbReference type="ARBA" id="ARBA00010701"/>
    </source>
</evidence>
<evidence type="ECO:0000259" key="4">
    <source>
        <dbReference type="Pfam" id="PF00151"/>
    </source>
</evidence>
<dbReference type="InterPro" id="IPR031993">
    <property type="entry name" value="DUF4789"/>
</dbReference>
<feature type="domain" description="DUF4789" evidence="5">
    <location>
        <begin position="938"/>
        <end position="1024"/>
    </location>
</feature>
<dbReference type="PANTHER" id="PTHR21177:SF4">
    <property type="entry name" value="IP06524P"/>
    <property type="match status" value="1"/>
</dbReference>
<dbReference type="InterPro" id="IPR036392">
    <property type="entry name" value="PLAT/LH2_dom_sf"/>
</dbReference>
<name>A0A8J2RKD0_9CRUS</name>
<dbReference type="CDD" id="cd00707">
    <property type="entry name" value="Pancreat_lipase_like"/>
    <property type="match status" value="1"/>
</dbReference>
<dbReference type="PANTHER" id="PTHR21177">
    <property type="entry name" value="IP06524P-RELATED"/>
    <property type="match status" value="1"/>
</dbReference>
<comment type="similarity">
    <text evidence="2">Belongs to the AB hydrolase superfamily. Lipase family.</text>
</comment>
<protein>
    <recommendedName>
        <fullName evidence="8">Lipase domain-containing protein</fullName>
    </recommendedName>
</protein>
<feature type="domain" description="Lipase" evidence="4">
    <location>
        <begin position="357"/>
        <end position="682"/>
    </location>
</feature>
<dbReference type="InterPro" id="IPR033906">
    <property type="entry name" value="Lipase_N"/>
</dbReference>
<reference evidence="6" key="1">
    <citation type="submission" date="2021-11" db="EMBL/GenBank/DDBJ databases">
        <authorList>
            <person name="Schell T."/>
        </authorList>
    </citation>
    <scope>NUCLEOTIDE SEQUENCE</scope>
    <source>
        <strain evidence="6">M5</strain>
    </source>
</reference>
<gene>
    <name evidence="6" type="ORF">DGAL_LOCUS5669</name>
</gene>
<dbReference type="Gene3D" id="3.40.50.1820">
    <property type="entry name" value="alpha/beta hydrolase"/>
    <property type="match status" value="1"/>
</dbReference>
<keyword evidence="3" id="KW-0964">Secreted</keyword>
<dbReference type="GO" id="GO:0006629">
    <property type="term" value="P:lipid metabolic process"/>
    <property type="evidence" value="ECO:0007669"/>
    <property type="project" value="InterPro"/>
</dbReference>
<dbReference type="OrthoDB" id="199913at2759"/>
<evidence type="ECO:0000313" key="6">
    <source>
        <dbReference type="EMBL" id="CAH0103135.1"/>
    </source>
</evidence>
<keyword evidence="7" id="KW-1185">Reference proteome</keyword>
<dbReference type="InterPro" id="IPR029058">
    <property type="entry name" value="AB_hydrolase_fold"/>
</dbReference>
<evidence type="ECO:0000259" key="5">
    <source>
        <dbReference type="Pfam" id="PF16033"/>
    </source>
</evidence>
<dbReference type="InterPro" id="IPR013818">
    <property type="entry name" value="Lipase"/>
</dbReference>
<sequence>MNKNAKTSNQLLFIQNMFLIVLFLCGLFCASHTNTIRAKRQIPNDGYFTGYELKDWQVRVADQTTCEEDTVLLVQIFKSLGASLTESVKLSEQELIDIFLIEINEVWQCLVANHKGLAFSGESPESLRAYMAQILYLTNERRCESADETFFNGQCLPISTENWSKHCPENMGLYDGPDNEGICDCLELSREKAKFEIPLIFSDSTESCHRQNTQGPCEDGQWFVMKKTAQCETVPEGCPTDGHHVYWSPDETSVAKQCWEIGTQGPCEDGKLIHLEQDKEELKVYCRPQFFEHQGGTSLSWTIIYPPFLSENEHNLTDLSYPFNAGIKSVWKKELPLDLNQTLSATDEDLKKSNNTVCYQDLGCITRFSFADPILWPINVLPEAREKINTHFTLYTREQPYNAQLYVKISANDPLGIMTKSSFKASRPTKFYIHGWRASGYEDRQKTFVDRLLGSNDVNVVYVHWGGGANTSYNQGHANARLVGLEVAFLINTMTDKLGVNATDVHLIGHSLGAHIAGYAGEQILNLGRITGLDPAGPYFHGMPHFASLDPSDAHFVDAIHTDGDFLGIYEPVGHLDFYPNGGKSQPGCDPANWPSNANDSIFSCSHARAIYLFSESLIESQSCQSVGYECSNYESFNKGECSSCGKDNNQCARFGLKADVSPIGSRTNVKLYFNTGQSFPFCRYHYSVNVNLAKPQQAKEKINGKLQISVSGDNGMFSYVNLPHINLEHGKENHFLLTAPSSLGRVINVNLRWKFVITNLLEATCFLGLCNQRLYVNNVIISELNNYPEEERIANTFTNCPQSAPGVIRSYSSLDFTTENICTTAFRNSILLDFIIETEKSENHEKDALVKNLTSVGVELTNSLATGDQELIQNLLTEFKQVWFQITDKSNEWHGDESQDLRIYAAKILFLAKDRLCESPDQTFFNGKCLMIGDTDHCPDNMELNDGPKNEGFCDCLNIEGQALFYSDETGNCHVQNTRGPCLEGQWFVFNKAPKCEPVPDGCPADGQHVYWGSHDSDTEHCPSNMELANGLNNEGFCAYPLFVGASAPSSVGFQAPCRPGTQRDRFRKLPKPLAMKSEIILTAVLFICLLSEVFCVPQYYRARRPRPNRRFRGCQSPDETFFNGQCLRIGSVEHCPRNMQLFDGANKNGFCNCVDIESQPAFYSHVIGECSFHNTQGPCLDGEWFVLKNNVPQCEPVPDGCPADGQHFYGTPYHWMAEQCWQLRTQGPCSPNEILKVEEDAGELKMSCKIIPMQVVMPASSGPSSVGYQAPCRPGSRLLCVPQYNRARTARPNRRYRRCQSPEGTFFNGQCLRTGKNPPAIYSDETGECSFQNTQGPCLDGEWFVLKNNVPQCEPVPDGCPADGQHFYGTPDDTMAKQCWQIGSQGPCLSYEILQLEEGTGELKLSCNINPQTRPQIVALAEIPSSAGFQAPCRLGT</sequence>
<comment type="subcellular location">
    <subcellularLocation>
        <location evidence="1">Secreted</location>
    </subcellularLocation>
</comment>
<accession>A0A8J2RKD0</accession>
<dbReference type="Pfam" id="PF16033">
    <property type="entry name" value="DUF4789"/>
    <property type="match status" value="4"/>
</dbReference>
<dbReference type="InterPro" id="IPR000734">
    <property type="entry name" value="TAG_lipase"/>
</dbReference>
<evidence type="ECO:0000256" key="3">
    <source>
        <dbReference type="ARBA" id="ARBA00022525"/>
    </source>
</evidence>
<dbReference type="GO" id="GO:0005576">
    <property type="term" value="C:extracellular region"/>
    <property type="evidence" value="ECO:0007669"/>
    <property type="project" value="UniProtKB-SubCell"/>
</dbReference>
<dbReference type="EMBL" id="CAKKLH010000101">
    <property type="protein sequence ID" value="CAH0103135.1"/>
    <property type="molecule type" value="Genomic_DNA"/>
</dbReference>
<dbReference type="SUPFAM" id="SSF49723">
    <property type="entry name" value="Lipase/lipooxygenase domain (PLAT/LH2 domain)"/>
    <property type="match status" value="1"/>
</dbReference>